<organism evidence="1 2">
    <name type="scientific">Enterobacter hormaechei</name>
    <dbReference type="NCBI Taxonomy" id="158836"/>
    <lineage>
        <taxon>Bacteria</taxon>
        <taxon>Pseudomonadati</taxon>
        <taxon>Pseudomonadota</taxon>
        <taxon>Gammaproteobacteria</taxon>
        <taxon>Enterobacterales</taxon>
        <taxon>Enterobacteriaceae</taxon>
        <taxon>Enterobacter</taxon>
        <taxon>Enterobacter cloacae complex</taxon>
    </lineage>
</organism>
<sequence>MQFHRSTSSDKPPGHNTMLVITIITSTPYEQGLWAKPPFLATFIKHRPCDGMRMGWLDLFNALINNAFHKKGGKVAGNDKNCIGNTYF</sequence>
<name>A0A2J0Q007_9ENTR</name>
<evidence type="ECO:0000313" key="1">
    <source>
        <dbReference type="EMBL" id="PJD85755.1"/>
    </source>
</evidence>
<reference evidence="1 2" key="1">
    <citation type="journal article" date="2017" name="J. Antimicrob. Chemother.">
        <title>Characterization of the population structure, drug resistance mechanisms and plasmids of the community-associated Enterobacter cloacae complex in China.</title>
        <authorList>
            <person name="Zhou K."/>
            <person name="Yu W."/>
            <person name="Cao X."/>
            <person name="Shen P."/>
            <person name="Lu H."/>
            <person name="Luo Q."/>
            <person name="Rossen J.W.A."/>
            <person name="Xiao Y."/>
        </authorList>
    </citation>
    <scope>NUCLEOTIDE SEQUENCE [LARGE SCALE GENOMIC DNA]</scope>
    <source>
        <strain evidence="1 2">ECC904</strain>
    </source>
</reference>
<evidence type="ECO:0000313" key="2">
    <source>
        <dbReference type="Proteomes" id="UP000229974"/>
    </source>
</evidence>
<accession>A0A2J0Q007</accession>
<gene>
    <name evidence="1" type="ORF">B9Q30_07495</name>
</gene>
<comment type="caution">
    <text evidence="1">The sequence shown here is derived from an EMBL/GenBank/DDBJ whole genome shotgun (WGS) entry which is preliminary data.</text>
</comment>
<proteinExistence type="predicted"/>
<protein>
    <submittedName>
        <fullName evidence="1">Uncharacterized protein</fullName>
    </submittedName>
</protein>
<dbReference type="AlphaFoldDB" id="A0A2J0Q007"/>
<dbReference type="EMBL" id="NEEW01000005">
    <property type="protein sequence ID" value="PJD85755.1"/>
    <property type="molecule type" value="Genomic_DNA"/>
</dbReference>
<dbReference type="Proteomes" id="UP000229974">
    <property type="component" value="Unassembled WGS sequence"/>
</dbReference>